<evidence type="ECO:0000313" key="11">
    <source>
        <dbReference type="Proteomes" id="UP000625283"/>
    </source>
</evidence>
<dbReference type="Pfam" id="PF07715">
    <property type="entry name" value="Plug"/>
    <property type="match status" value="1"/>
</dbReference>
<evidence type="ECO:0000256" key="8">
    <source>
        <dbReference type="PROSITE-ProRule" id="PRU01360"/>
    </source>
</evidence>
<keyword evidence="4 8" id="KW-0812">Transmembrane</keyword>
<dbReference type="InterPro" id="IPR012910">
    <property type="entry name" value="Plug_dom"/>
</dbReference>
<evidence type="ECO:0000259" key="9">
    <source>
        <dbReference type="Pfam" id="PF07715"/>
    </source>
</evidence>
<dbReference type="InterPro" id="IPR037066">
    <property type="entry name" value="Plug_dom_sf"/>
</dbReference>
<evidence type="ECO:0000256" key="1">
    <source>
        <dbReference type="ARBA" id="ARBA00004571"/>
    </source>
</evidence>
<comment type="caution">
    <text evidence="10">The sequence shown here is derived from an EMBL/GenBank/DDBJ whole genome shotgun (WGS) entry which is preliminary data.</text>
</comment>
<dbReference type="EMBL" id="JAERTY010000004">
    <property type="protein sequence ID" value="MBL1408735.1"/>
    <property type="molecule type" value="Genomic_DNA"/>
</dbReference>
<keyword evidence="11" id="KW-1185">Reference proteome</keyword>
<name>A0ABS1R2Q5_9SPHI</name>
<keyword evidence="3 8" id="KW-1134">Transmembrane beta strand</keyword>
<protein>
    <submittedName>
        <fullName evidence="10">SusC/RagA family TonB-linked outer membrane protein</fullName>
    </submittedName>
</protein>
<evidence type="ECO:0000256" key="4">
    <source>
        <dbReference type="ARBA" id="ARBA00022692"/>
    </source>
</evidence>
<evidence type="ECO:0000256" key="5">
    <source>
        <dbReference type="ARBA" id="ARBA00022729"/>
    </source>
</evidence>
<dbReference type="NCBIfam" id="TIGR04056">
    <property type="entry name" value="OMP_RagA_SusC"/>
    <property type="match status" value="1"/>
</dbReference>
<dbReference type="PANTHER" id="PTHR30069">
    <property type="entry name" value="TONB-DEPENDENT OUTER MEMBRANE RECEPTOR"/>
    <property type="match status" value="1"/>
</dbReference>
<evidence type="ECO:0000256" key="6">
    <source>
        <dbReference type="ARBA" id="ARBA00023136"/>
    </source>
</evidence>
<dbReference type="NCBIfam" id="TIGR04057">
    <property type="entry name" value="SusC_RagA_signa"/>
    <property type="match status" value="1"/>
</dbReference>
<evidence type="ECO:0000256" key="2">
    <source>
        <dbReference type="ARBA" id="ARBA00022448"/>
    </source>
</evidence>
<keyword evidence="6 8" id="KW-0472">Membrane</keyword>
<comment type="similarity">
    <text evidence="8">Belongs to the TonB-dependent receptor family.</text>
</comment>
<dbReference type="PROSITE" id="PS52016">
    <property type="entry name" value="TONB_DEPENDENT_REC_3"/>
    <property type="match status" value="1"/>
</dbReference>
<evidence type="ECO:0000313" key="10">
    <source>
        <dbReference type="EMBL" id="MBL1408735.1"/>
    </source>
</evidence>
<reference evidence="10 11" key="1">
    <citation type="submission" date="2021-01" db="EMBL/GenBank/DDBJ databases">
        <title>C459-1 draft genome sequence.</title>
        <authorList>
            <person name="Zhang X.-F."/>
        </authorList>
    </citation>
    <scope>NUCLEOTIDE SEQUENCE [LARGE SCALE GENOMIC DNA]</scope>
    <source>
        <strain evidence="11">C459-1</strain>
    </source>
</reference>
<dbReference type="InterPro" id="IPR036942">
    <property type="entry name" value="Beta-barrel_TonB_sf"/>
</dbReference>
<evidence type="ECO:0000256" key="7">
    <source>
        <dbReference type="ARBA" id="ARBA00023237"/>
    </source>
</evidence>
<feature type="domain" description="TonB-dependent receptor plug" evidence="9">
    <location>
        <begin position="232"/>
        <end position="316"/>
    </location>
</feature>
<dbReference type="Proteomes" id="UP000625283">
    <property type="component" value="Unassembled WGS sequence"/>
</dbReference>
<dbReference type="InterPro" id="IPR008969">
    <property type="entry name" value="CarboxyPept-like_regulatory"/>
</dbReference>
<gene>
    <name evidence="10" type="ORF">JKG61_08245</name>
</gene>
<dbReference type="SUPFAM" id="SSF56935">
    <property type="entry name" value="Porins"/>
    <property type="match status" value="1"/>
</dbReference>
<dbReference type="InterPro" id="IPR023997">
    <property type="entry name" value="TonB-dep_OMP_SusC/RagA_CS"/>
</dbReference>
<keyword evidence="2 8" id="KW-0813">Transport</keyword>
<dbReference type="InterPro" id="IPR039426">
    <property type="entry name" value="TonB-dep_rcpt-like"/>
</dbReference>
<dbReference type="PANTHER" id="PTHR30069:SF29">
    <property type="entry name" value="HEMOGLOBIN AND HEMOGLOBIN-HAPTOGLOBIN-BINDING PROTEIN 1-RELATED"/>
    <property type="match status" value="1"/>
</dbReference>
<accession>A0ABS1R2Q5</accession>
<proteinExistence type="inferred from homology"/>
<keyword evidence="7 8" id="KW-0998">Cell outer membrane</keyword>
<comment type="subcellular location">
    <subcellularLocation>
        <location evidence="1 8">Cell outer membrane</location>
        <topology evidence="1 8">Multi-pass membrane protein</topology>
    </subcellularLocation>
</comment>
<dbReference type="SUPFAM" id="SSF49464">
    <property type="entry name" value="Carboxypeptidase regulatory domain-like"/>
    <property type="match status" value="1"/>
</dbReference>
<dbReference type="Gene3D" id="2.40.170.20">
    <property type="entry name" value="TonB-dependent receptor, beta-barrel domain"/>
    <property type="match status" value="1"/>
</dbReference>
<sequence length="1187" mass="131572">MKITNNLIKILYLVLAILLIKPVQGQVNKTVSVVEALRDITQTYKTKFVYESEILRGKTTTASTKKEPGQSMEELLKDILYANDLLFLYVSENHYAIVKKDQRSLTENKGSSTPAAFAGRVYGAITDQDGRPLPGVNVFIRGKSARAVSGVSGNYSIEATKDDIIVFTYVGFKPGEGKANPEGVLNITMDADVHQLQDVEVVSTGYQTLSRERSAGSFSKPDIGVFQNRSSSMSIVQRLDGLVPGLTINNAPGTETMLIRGLTSINGSASPLFVVDGVVLDAENISSLNPNDVEDITVLKDATAASIWGSNAANGVIVITTKKGGNTGKIKIDYDGFINFQGRPQTDYLPVLTSQQFIQAATDIFDPVINTYASVSKYSPTTWKPVPLHEELLYKLNDKINPPTAEQRTAYEKQLHDLANTSNQQQIDDLFYRSGLLTNHTISLRGGSDKYGFYGSAAYTGNQSSTPGRNSNNYKVNLRQDFKFSDRIQMHLITDLTNTTSKSKRAATPNNMFLPYVLFRDGEGDNMSMSWLQLPDGDREKYENLSRLDLSYSPLDEWDSGYTSANAILARINTGLNVKLVKGLQFQGVYGLVKGNTKTKSFDDDQSFTFRKELAQFTKPATGPTANPTYFLPERGAIFDVNNHLQENWNIRNQLMFDDSYDNQRHQISALLGHEIRKTFYTANGSSVRGYDEQLGTSAQLDYNTLAVTGVAGAVLPRGTGNNKIDIKNFTSLEDDIRYISYYGNLGYTYQTKYTINGSWRIDESNLFGKDKSAQNRPVWSVGASWMISGEDFMDNIAWVDRLKVRTTYGVTGNSPRPGSAASHDIFSVQTNAIFPGGRGLILSTPGNRNLSWESTKTLNVGLDFSIFKRLNGSVDVYNKKTEDLIGELQINPFTGFASIEGNQGALRNNGIELNINSLNISNRDFSWRTMLTLGYNKNKVLDLYSKTAITTGSKKVEERFIKGYSAYSIFAYQYAGLNEEGTPQIRLNDGTLSTAKNVATPEDIVYMGTFQPKWAGGFGNDFKYKDFGLQVNAVYNLGFVMRRDVNRFYSGGRLVPNAGSLTTGNVHADFADRWMKKGDEAFTDIPAYNSAKTDPRELNYYYLADKNVVDASYIKLRDITLSYSLPKKLLHTVRADGLSFRLQVSNIMLWKANDYGIDPEFQSAGSGVRNMPGNQGTVTLGAHLTF</sequence>
<dbReference type="InterPro" id="IPR023996">
    <property type="entry name" value="TonB-dep_OMP_SusC/RagA"/>
</dbReference>
<organism evidence="10 11">
    <name type="scientific">Sphingobacterium faecale</name>
    <dbReference type="NCBI Taxonomy" id="2803775"/>
    <lineage>
        <taxon>Bacteria</taxon>
        <taxon>Pseudomonadati</taxon>
        <taxon>Bacteroidota</taxon>
        <taxon>Sphingobacteriia</taxon>
        <taxon>Sphingobacteriales</taxon>
        <taxon>Sphingobacteriaceae</taxon>
        <taxon>Sphingobacterium</taxon>
    </lineage>
</organism>
<evidence type="ECO:0000256" key="3">
    <source>
        <dbReference type="ARBA" id="ARBA00022452"/>
    </source>
</evidence>
<dbReference type="Pfam" id="PF13715">
    <property type="entry name" value="CarbopepD_reg_2"/>
    <property type="match status" value="1"/>
</dbReference>
<dbReference type="Gene3D" id="2.170.130.10">
    <property type="entry name" value="TonB-dependent receptor, plug domain"/>
    <property type="match status" value="1"/>
</dbReference>
<dbReference type="RefSeq" id="WP_202102503.1">
    <property type="nucleotide sequence ID" value="NZ_JAERTY010000004.1"/>
</dbReference>
<keyword evidence="5" id="KW-0732">Signal</keyword>